<evidence type="ECO:0000313" key="4">
    <source>
        <dbReference type="Proteomes" id="UP001557485"/>
    </source>
</evidence>
<dbReference type="RefSeq" id="WP_368379988.1">
    <property type="nucleotide sequence ID" value="NZ_JBFRYA010000001.1"/>
</dbReference>
<feature type="domain" description="Prepilin type IV endopeptidase peptidase" evidence="2">
    <location>
        <begin position="4"/>
        <end position="95"/>
    </location>
</feature>
<feature type="transmembrane region" description="Helical" evidence="1">
    <location>
        <begin position="44"/>
        <end position="63"/>
    </location>
</feature>
<evidence type="ECO:0000313" key="3">
    <source>
        <dbReference type="EMBL" id="MEX1667679.1"/>
    </source>
</evidence>
<organism evidence="3 4">
    <name type="scientific">Zhongshania guokunii</name>
    <dbReference type="NCBI Taxonomy" id="641783"/>
    <lineage>
        <taxon>Bacteria</taxon>
        <taxon>Pseudomonadati</taxon>
        <taxon>Pseudomonadota</taxon>
        <taxon>Gammaproteobacteria</taxon>
        <taxon>Cellvibrionales</taxon>
        <taxon>Spongiibacteraceae</taxon>
        <taxon>Zhongshania</taxon>
    </lineage>
</organism>
<evidence type="ECO:0000256" key="1">
    <source>
        <dbReference type="SAM" id="Phobius"/>
    </source>
</evidence>
<dbReference type="Pfam" id="PF01478">
    <property type="entry name" value="Peptidase_A24"/>
    <property type="match status" value="1"/>
</dbReference>
<keyword evidence="1" id="KW-0812">Transmembrane</keyword>
<keyword evidence="4" id="KW-1185">Reference proteome</keyword>
<evidence type="ECO:0000259" key="2">
    <source>
        <dbReference type="Pfam" id="PF01478"/>
    </source>
</evidence>
<keyword evidence="1" id="KW-1133">Transmembrane helix</keyword>
<dbReference type="GO" id="GO:0004190">
    <property type="term" value="F:aspartic-type endopeptidase activity"/>
    <property type="evidence" value="ECO:0007669"/>
    <property type="project" value="UniProtKB-EC"/>
</dbReference>
<gene>
    <name evidence="3" type="ORF">AB4876_02075</name>
</gene>
<dbReference type="EC" id="3.4.23.43" evidence="3"/>
<dbReference type="Proteomes" id="UP001557485">
    <property type="component" value="Unassembled WGS sequence"/>
</dbReference>
<dbReference type="EMBL" id="JBFRYA010000001">
    <property type="protein sequence ID" value="MEX1667679.1"/>
    <property type="molecule type" value="Genomic_DNA"/>
</dbReference>
<comment type="caution">
    <text evidence="3">The sequence shown here is derived from an EMBL/GenBank/DDBJ whole genome shotgun (WGS) entry which is preliminary data.</text>
</comment>
<feature type="transmembrane region" description="Helical" evidence="1">
    <location>
        <begin position="83"/>
        <end position="105"/>
    </location>
</feature>
<protein>
    <submittedName>
        <fullName evidence="3">Prepilin peptidase</fullName>
        <ecNumber evidence="3">3.4.23.43</ecNumber>
    </submittedName>
</protein>
<sequence length="151" mass="16267">MLSIVPLLAIGYIDWLHRRIPNSYLLVLLGLGIYSNIVLASSTLTAVIINIIIALALTLPGYIKGVLGGGDVKLMLVLAPFYTPLQLLLVFSIGIGSLLFLMTFLHFAQRMSLTKAYCPALAAHQSPFQRGLPLGSAIALGALYLNILSIF</sequence>
<name>A0ABV3U2H3_9GAMM</name>
<feature type="transmembrane region" description="Helical" evidence="1">
    <location>
        <begin position="20"/>
        <end position="37"/>
    </location>
</feature>
<reference evidence="3 4" key="1">
    <citation type="journal article" date="2011" name="Int. J. Syst. Evol. Microbiol.">
        <title>Zhongshania antarctica gen. nov., sp. nov. and Zhongshania guokunii sp. nov., gammaproteobacteria respectively isolated from coastal attached (fast) ice and surface seawater of the Antarctic.</title>
        <authorList>
            <person name="Li H.J."/>
            <person name="Zhang X.Y."/>
            <person name="Chen C.X."/>
            <person name="Zhang Y.J."/>
            <person name="Gao Z.M."/>
            <person name="Yu Y."/>
            <person name="Chen X.L."/>
            <person name="Chen B."/>
            <person name="Zhang Y.Z."/>
        </authorList>
    </citation>
    <scope>NUCLEOTIDE SEQUENCE [LARGE SCALE GENOMIC DNA]</scope>
    <source>
        <strain evidence="3 4">ZS6-22T</strain>
    </source>
</reference>
<keyword evidence="3" id="KW-0378">Hydrolase</keyword>
<dbReference type="Gene3D" id="1.20.120.1220">
    <property type="match status" value="1"/>
</dbReference>
<proteinExistence type="predicted"/>
<dbReference type="InterPro" id="IPR000045">
    <property type="entry name" value="Prepilin_IV_endopep_pep"/>
</dbReference>
<keyword evidence="1" id="KW-0472">Membrane</keyword>
<accession>A0ABV3U2H3</accession>